<keyword evidence="2" id="KW-1185">Reference proteome</keyword>
<evidence type="ECO:0000313" key="1">
    <source>
        <dbReference type="EMBL" id="CAK7324124.1"/>
    </source>
</evidence>
<proteinExistence type="predicted"/>
<reference evidence="1 2" key="1">
    <citation type="submission" date="2024-01" db="EMBL/GenBank/DDBJ databases">
        <authorList>
            <person name="Waweru B."/>
        </authorList>
    </citation>
    <scope>NUCLEOTIDE SEQUENCE [LARGE SCALE GENOMIC DNA]</scope>
</reference>
<dbReference type="EMBL" id="CAWUPB010000246">
    <property type="protein sequence ID" value="CAK7324124.1"/>
    <property type="molecule type" value="Genomic_DNA"/>
</dbReference>
<evidence type="ECO:0000313" key="2">
    <source>
        <dbReference type="Proteomes" id="UP001314170"/>
    </source>
</evidence>
<organism evidence="1 2">
    <name type="scientific">Dovyalis caffra</name>
    <dbReference type="NCBI Taxonomy" id="77055"/>
    <lineage>
        <taxon>Eukaryota</taxon>
        <taxon>Viridiplantae</taxon>
        <taxon>Streptophyta</taxon>
        <taxon>Embryophyta</taxon>
        <taxon>Tracheophyta</taxon>
        <taxon>Spermatophyta</taxon>
        <taxon>Magnoliopsida</taxon>
        <taxon>eudicotyledons</taxon>
        <taxon>Gunneridae</taxon>
        <taxon>Pentapetalae</taxon>
        <taxon>rosids</taxon>
        <taxon>fabids</taxon>
        <taxon>Malpighiales</taxon>
        <taxon>Salicaceae</taxon>
        <taxon>Flacourtieae</taxon>
        <taxon>Dovyalis</taxon>
    </lineage>
</organism>
<protein>
    <submittedName>
        <fullName evidence="1">Uncharacterized protein</fullName>
    </submittedName>
</protein>
<name>A0AAV1QSW6_9ROSI</name>
<sequence>MVDLLLAGLHRTYTSAPVEHTLQSMDTDYAHFDEDLKDMKKCGKGVHAVVDGRAIEKGETLIWIANGGTLEMKD</sequence>
<accession>A0AAV1QSW6</accession>
<dbReference type="Proteomes" id="UP001314170">
    <property type="component" value="Unassembled WGS sequence"/>
</dbReference>
<comment type="caution">
    <text evidence="1">The sequence shown here is derived from an EMBL/GenBank/DDBJ whole genome shotgun (WGS) entry which is preliminary data.</text>
</comment>
<gene>
    <name evidence="1" type="ORF">DCAF_LOCUS1761</name>
</gene>
<dbReference type="AlphaFoldDB" id="A0AAV1QSW6"/>